<evidence type="ECO:0000256" key="4">
    <source>
        <dbReference type="ARBA" id="ARBA00022475"/>
    </source>
</evidence>
<evidence type="ECO:0000313" key="14">
    <source>
        <dbReference type="Proteomes" id="UP000757435"/>
    </source>
</evidence>
<dbReference type="Pfam" id="PF02518">
    <property type="entry name" value="HATPase_c"/>
    <property type="match status" value="1"/>
</dbReference>
<feature type="transmembrane region" description="Helical" evidence="11">
    <location>
        <begin position="211"/>
        <end position="227"/>
    </location>
</feature>
<dbReference type="InterPro" id="IPR005467">
    <property type="entry name" value="His_kinase_dom"/>
</dbReference>
<gene>
    <name evidence="13" type="ORF">KME15_19285</name>
</gene>
<dbReference type="Gene3D" id="3.30.565.10">
    <property type="entry name" value="Histidine kinase-like ATPase, C-terminal domain"/>
    <property type="match status" value="1"/>
</dbReference>
<reference evidence="13" key="2">
    <citation type="journal article" date="2022" name="Microbiol. Resour. Announc.">
        <title>Metagenome Sequencing to Explore Phylogenomics of Terrestrial Cyanobacteria.</title>
        <authorList>
            <person name="Ward R.D."/>
            <person name="Stajich J.E."/>
            <person name="Johansen J.R."/>
            <person name="Huntemann M."/>
            <person name="Clum A."/>
            <person name="Foster B."/>
            <person name="Foster B."/>
            <person name="Roux S."/>
            <person name="Palaniappan K."/>
            <person name="Varghese N."/>
            <person name="Mukherjee S."/>
            <person name="Reddy T.B.K."/>
            <person name="Daum C."/>
            <person name="Copeland A."/>
            <person name="Chen I.A."/>
            <person name="Ivanova N.N."/>
            <person name="Kyrpides N.C."/>
            <person name="Shapiro N."/>
            <person name="Eloe-Fadrosh E.A."/>
            <person name="Pietrasiak N."/>
        </authorList>
    </citation>
    <scope>NUCLEOTIDE SEQUENCE</scope>
    <source>
        <strain evidence="13">UHER 2000/2452</strain>
    </source>
</reference>
<keyword evidence="7" id="KW-0808">Transferase</keyword>
<dbReference type="PROSITE" id="PS50109">
    <property type="entry name" value="HIS_KIN"/>
    <property type="match status" value="1"/>
</dbReference>
<dbReference type="GO" id="GO:0000155">
    <property type="term" value="F:phosphorelay sensor kinase activity"/>
    <property type="evidence" value="ECO:0007669"/>
    <property type="project" value="InterPro"/>
</dbReference>
<dbReference type="Pfam" id="PF05231">
    <property type="entry name" value="MASE1"/>
    <property type="match status" value="1"/>
</dbReference>
<reference evidence="13" key="1">
    <citation type="submission" date="2021-05" db="EMBL/GenBank/DDBJ databases">
        <authorList>
            <person name="Pietrasiak N."/>
            <person name="Ward R."/>
            <person name="Stajich J.E."/>
            <person name="Kurbessoian T."/>
        </authorList>
    </citation>
    <scope>NUCLEOTIDE SEQUENCE</scope>
    <source>
        <strain evidence="13">UHER 2000/2452</strain>
    </source>
</reference>
<proteinExistence type="predicted"/>
<keyword evidence="8 11" id="KW-1133">Transmembrane helix</keyword>
<evidence type="ECO:0000256" key="3">
    <source>
        <dbReference type="ARBA" id="ARBA00012438"/>
    </source>
</evidence>
<evidence type="ECO:0000256" key="10">
    <source>
        <dbReference type="ARBA" id="ARBA00023136"/>
    </source>
</evidence>
<evidence type="ECO:0000256" key="9">
    <source>
        <dbReference type="ARBA" id="ARBA00023012"/>
    </source>
</evidence>
<dbReference type="InterPro" id="IPR007895">
    <property type="entry name" value="MASE1"/>
</dbReference>
<keyword evidence="9" id="KW-0902">Two-component regulatory system</keyword>
<accession>A0A951QDN9</accession>
<dbReference type="InterPro" id="IPR003594">
    <property type="entry name" value="HATPase_dom"/>
</dbReference>
<organism evidence="13 14">
    <name type="scientific">Drouetiella hepatica Uher 2000/2452</name>
    <dbReference type="NCBI Taxonomy" id="904376"/>
    <lineage>
        <taxon>Bacteria</taxon>
        <taxon>Bacillati</taxon>
        <taxon>Cyanobacteriota</taxon>
        <taxon>Cyanophyceae</taxon>
        <taxon>Oculatellales</taxon>
        <taxon>Oculatellaceae</taxon>
        <taxon>Drouetiella</taxon>
    </lineage>
</organism>
<dbReference type="EC" id="2.7.13.3" evidence="3"/>
<evidence type="ECO:0000256" key="5">
    <source>
        <dbReference type="ARBA" id="ARBA00022553"/>
    </source>
</evidence>
<sequence>MQKTLRRHFWAVGAIAITYFLTAKLSLWSLNLGVEASPLWPPAGIAVAVLLWRIRWAWVGIVLGSLCANYAIHAPWSLAISDTVGDTLQALLGAFLLQRSGFRNSMERLRDVLIFVGLVVLAVPLVGATISTTLAYGAGLIGWSQIPRNWETLWIGDGMGVLVLTPLMLNWQINGRVRLQKNWQTARLLLSRCRSRKLDYCSLHRRTLEKLLMLGLLIIVSSLVFYSKIQLAIALYPLEYVSFPFAIWAALRFGLPDAALASFVLSAIAISGTALGRGPFAAMPADAGQEVLLLQAFTGVIAITSLVVAAMKAEGRKAEARILMTDMLIHAIAHDLRTTVIGMLMVLNNLKAQAGEKIAVSRTLVERMSCSGEVQLNKLNSLLEVYRYETAEVTLDRQSASLASVLPNVIIELSAVLEQNQVTLENHISADLPSVWIDRSQIRHVFWHLLSNAVKHNPPGITITLRAEVEGETIRCSVADNGKGIRMAQCDRLFNLKIANLDDRQLMGISLGLYLCQQIISAHGGAIGVNSAPSCGSQFWFVLPLATKSYPG</sequence>
<comment type="catalytic activity">
    <reaction evidence="1">
        <text>ATP + protein L-histidine = ADP + protein N-phospho-L-histidine.</text>
        <dbReference type="EC" id="2.7.13.3"/>
    </reaction>
</comment>
<dbReference type="EMBL" id="JAHHHD010000026">
    <property type="protein sequence ID" value="MBW4660823.1"/>
    <property type="molecule type" value="Genomic_DNA"/>
</dbReference>
<evidence type="ECO:0000256" key="8">
    <source>
        <dbReference type="ARBA" id="ARBA00022989"/>
    </source>
</evidence>
<dbReference type="SUPFAM" id="SSF55874">
    <property type="entry name" value="ATPase domain of HSP90 chaperone/DNA topoisomerase II/histidine kinase"/>
    <property type="match status" value="1"/>
</dbReference>
<evidence type="ECO:0000256" key="6">
    <source>
        <dbReference type="ARBA" id="ARBA00022692"/>
    </source>
</evidence>
<dbReference type="InterPro" id="IPR036890">
    <property type="entry name" value="HATPase_C_sf"/>
</dbReference>
<evidence type="ECO:0000313" key="13">
    <source>
        <dbReference type="EMBL" id="MBW4660823.1"/>
    </source>
</evidence>
<keyword evidence="4" id="KW-1003">Cell membrane</keyword>
<name>A0A951QDN9_9CYAN</name>
<evidence type="ECO:0000256" key="11">
    <source>
        <dbReference type="SAM" id="Phobius"/>
    </source>
</evidence>
<protein>
    <recommendedName>
        <fullName evidence="3">histidine kinase</fullName>
        <ecNumber evidence="3">2.7.13.3</ecNumber>
    </recommendedName>
</protein>
<feature type="transmembrane region" description="Helical" evidence="11">
    <location>
        <begin position="112"/>
        <end position="141"/>
    </location>
</feature>
<evidence type="ECO:0000256" key="1">
    <source>
        <dbReference type="ARBA" id="ARBA00000085"/>
    </source>
</evidence>
<keyword evidence="10 11" id="KW-0472">Membrane</keyword>
<keyword evidence="6 11" id="KW-0812">Transmembrane</keyword>
<feature type="transmembrane region" description="Helical" evidence="11">
    <location>
        <begin position="9"/>
        <end position="30"/>
    </location>
</feature>
<keyword evidence="5" id="KW-0597">Phosphoprotein</keyword>
<dbReference type="SMART" id="SM00387">
    <property type="entry name" value="HATPase_c"/>
    <property type="match status" value="1"/>
</dbReference>
<keyword evidence="7" id="KW-0418">Kinase</keyword>
<evidence type="ECO:0000259" key="12">
    <source>
        <dbReference type="PROSITE" id="PS50109"/>
    </source>
</evidence>
<feature type="domain" description="Histidine kinase" evidence="12">
    <location>
        <begin position="331"/>
        <end position="547"/>
    </location>
</feature>
<dbReference type="PANTHER" id="PTHR43547:SF2">
    <property type="entry name" value="HYBRID SIGNAL TRANSDUCTION HISTIDINE KINASE C"/>
    <property type="match status" value="1"/>
</dbReference>
<dbReference type="AlphaFoldDB" id="A0A951QDN9"/>
<comment type="caution">
    <text evidence="13">The sequence shown here is derived from an EMBL/GenBank/DDBJ whole genome shotgun (WGS) entry which is preliminary data.</text>
</comment>
<feature type="transmembrane region" description="Helical" evidence="11">
    <location>
        <begin position="153"/>
        <end position="171"/>
    </location>
</feature>
<feature type="transmembrane region" description="Helical" evidence="11">
    <location>
        <begin position="292"/>
        <end position="311"/>
    </location>
</feature>
<feature type="transmembrane region" description="Helical" evidence="11">
    <location>
        <begin position="50"/>
        <end position="72"/>
    </location>
</feature>
<dbReference type="SUPFAM" id="SSF47384">
    <property type="entry name" value="Homodimeric domain of signal transducing histidine kinase"/>
    <property type="match status" value="1"/>
</dbReference>
<dbReference type="Proteomes" id="UP000757435">
    <property type="component" value="Unassembled WGS sequence"/>
</dbReference>
<dbReference type="InterPro" id="IPR036097">
    <property type="entry name" value="HisK_dim/P_sf"/>
</dbReference>
<comment type="subcellular location">
    <subcellularLocation>
        <location evidence="2">Cell membrane</location>
        <topology evidence="2">Multi-pass membrane protein</topology>
    </subcellularLocation>
</comment>
<dbReference type="CDD" id="cd00075">
    <property type="entry name" value="HATPase"/>
    <property type="match status" value="1"/>
</dbReference>
<dbReference type="PANTHER" id="PTHR43547">
    <property type="entry name" value="TWO-COMPONENT HISTIDINE KINASE"/>
    <property type="match status" value="1"/>
</dbReference>
<dbReference type="GO" id="GO:0005886">
    <property type="term" value="C:plasma membrane"/>
    <property type="evidence" value="ECO:0007669"/>
    <property type="project" value="UniProtKB-SubCell"/>
</dbReference>
<evidence type="ECO:0000256" key="2">
    <source>
        <dbReference type="ARBA" id="ARBA00004651"/>
    </source>
</evidence>
<feature type="transmembrane region" description="Helical" evidence="11">
    <location>
        <begin position="258"/>
        <end position="280"/>
    </location>
</feature>
<evidence type="ECO:0000256" key="7">
    <source>
        <dbReference type="ARBA" id="ARBA00022777"/>
    </source>
</evidence>